<reference evidence="1 2" key="1">
    <citation type="journal article" date="2013" name="Proc. Natl. Acad. Sci. U.S.A.">
        <title>Genome of an arbuscular mycorrhizal fungus provides insight into the oldest plant symbiosis.</title>
        <authorList>
            <person name="Tisserant E."/>
            <person name="Malbreil M."/>
            <person name="Kuo A."/>
            <person name="Kohler A."/>
            <person name="Symeonidi A."/>
            <person name="Balestrini R."/>
            <person name="Charron P."/>
            <person name="Duensing N."/>
            <person name="Frei Dit Frey N."/>
            <person name="Gianinazzi-Pearson V."/>
            <person name="Gilbert L.B."/>
            <person name="Handa Y."/>
            <person name="Herr J.R."/>
            <person name="Hijri M."/>
            <person name="Koul R."/>
            <person name="Kawaguchi M."/>
            <person name="Krajinski F."/>
            <person name="Lammers P.J."/>
            <person name="Masclaux F.G."/>
            <person name="Murat C."/>
            <person name="Morin E."/>
            <person name="Ndikumana S."/>
            <person name="Pagni M."/>
            <person name="Petitpierre D."/>
            <person name="Requena N."/>
            <person name="Rosikiewicz P."/>
            <person name="Riley R."/>
            <person name="Saito K."/>
            <person name="San Clemente H."/>
            <person name="Shapiro H."/>
            <person name="van Tuinen D."/>
            <person name="Becard G."/>
            <person name="Bonfante P."/>
            <person name="Paszkowski U."/>
            <person name="Shachar-Hill Y.Y."/>
            <person name="Tuskan G.A."/>
            <person name="Young P.W."/>
            <person name="Sanders I.R."/>
            <person name="Henrissat B."/>
            <person name="Rensing S.A."/>
            <person name="Grigoriev I.V."/>
            <person name="Corradi N."/>
            <person name="Roux C."/>
            <person name="Martin F."/>
        </authorList>
    </citation>
    <scope>NUCLEOTIDE SEQUENCE [LARGE SCALE GENOMIC DNA]</scope>
    <source>
        <strain evidence="1 2">DAOM 197198</strain>
    </source>
</reference>
<dbReference type="EMBL" id="AUPC02000280">
    <property type="protein sequence ID" value="POG63046.1"/>
    <property type="molecule type" value="Genomic_DNA"/>
</dbReference>
<dbReference type="Proteomes" id="UP000018888">
    <property type="component" value="Unassembled WGS sequence"/>
</dbReference>
<organism evidence="1 2">
    <name type="scientific">Rhizophagus irregularis (strain DAOM 181602 / DAOM 197198 / MUCL 43194)</name>
    <name type="common">Arbuscular mycorrhizal fungus</name>
    <name type="synonym">Glomus intraradices</name>
    <dbReference type="NCBI Taxonomy" id="747089"/>
    <lineage>
        <taxon>Eukaryota</taxon>
        <taxon>Fungi</taxon>
        <taxon>Fungi incertae sedis</taxon>
        <taxon>Mucoromycota</taxon>
        <taxon>Glomeromycotina</taxon>
        <taxon>Glomeromycetes</taxon>
        <taxon>Glomerales</taxon>
        <taxon>Glomeraceae</taxon>
        <taxon>Rhizophagus</taxon>
    </lineage>
</organism>
<evidence type="ECO:0000313" key="2">
    <source>
        <dbReference type="Proteomes" id="UP000018888"/>
    </source>
</evidence>
<keyword evidence="2" id="KW-1185">Reference proteome</keyword>
<proteinExistence type="predicted"/>
<name>A0A2P4PCC6_RHIID</name>
<gene>
    <name evidence="1" type="ORF">GLOIN_2v1690350</name>
</gene>
<reference evidence="1 2" key="2">
    <citation type="journal article" date="2018" name="New Phytol.">
        <title>High intraspecific genome diversity in the model arbuscular mycorrhizal symbiont Rhizophagus irregularis.</title>
        <authorList>
            <person name="Chen E.C.H."/>
            <person name="Morin E."/>
            <person name="Beaudet D."/>
            <person name="Noel J."/>
            <person name="Yildirir G."/>
            <person name="Ndikumana S."/>
            <person name="Charron P."/>
            <person name="St-Onge C."/>
            <person name="Giorgi J."/>
            <person name="Kruger M."/>
            <person name="Marton T."/>
            <person name="Ropars J."/>
            <person name="Grigoriev I.V."/>
            <person name="Hainaut M."/>
            <person name="Henrissat B."/>
            <person name="Roux C."/>
            <person name="Martin F."/>
            <person name="Corradi N."/>
        </authorList>
    </citation>
    <scope>NUCLEOTIDE SEQUENCE [LARGE SCALE GENOMIC DNA]</scope>
    <source>
        <strain evidence="1 2">DAOM 197198</strain>
    </source>
</reference>
<evidence type="ECO:0000313" key="1">
    <source>
        <dbReference type="EMBL" id="POG63046.1"/>
    </source>
</evidence>
<accession>A0A2P4PCC6</accession>
<sequence length="62" mass="7658">MNFYIRMCEYYLIYGFSILKKVYLQEFVNWSNLKIKLQTFKHKRCLNILLPYYRNVIPVLSS</sequence>
<comment type="caution">
    <text evidence="1">The sequence shown here is derived from an EMBL/GenBank/DDBJ whole genome shotgun (WGS) entry which is preliminary data.</text>
</comment>
<dbReference type="AlphaFoldDB" id="A0A2P4PCC6"/>
<protein>
    <submittedName>
        <fullName evidence="1">Uncharacterized protein</fullName>
    </submittedName>
</protein>